<dbReference type="Pfam" id="PF00078">
    <property type="entry name" value="RVT_1"/>
    <property type="match status" value="1"/>
</dbReference>
<keyword evidence="2" id="KW-0548">Nucleotidyltransferase</keyword>
<name>A0AAV4GFK5_9GAST</name>
<accession>A0AAV4GFK5</accession>
<organism evidence="2 3">
    <name type="scientific">Elysia marginata</name>
    <dbReference type="NCBI Taxonomy" id="1093978"/>
    <lineage>
        <taxon>Eukaryota</taxon>
        <taxon>Metazoa</taxon>
        <taxon>Spiralia</taxon>
        <taxon>Lophotrochozoa</taxon>
        <taxon>Mollusca</taxon>
        <taxon>Gastropoda</taxon>
        <taxon>Heterobranchia</taxon>
        <taxon>Euthyneura</taxon>
        <taxon>Panpulmonata</taxon>
        <taxon>Sacoglossa</taxon>
        <taxon>Placobranchoidea</taxon>
        <taxon>Plakobranchidae</taxon>
        <taxon>Elysia</taxon>
    </lineage>
</organism>
<dbReference type="InterPro" id="IPR043502">
    <property type="entry name" value="DNA/RNA_pol_sf"/>
</dbReference>
<dbReference type="PANTHER" id="PTHR31635">
    <property type="entry name" value="REVERSE TRANSCRIPTASE DOMAIN-CONTAINING PROTEIN-RELATED"/>
    <property type="match status" value="1"/>
</dbReference>
<dbReference type="InterPro" id="IPR000477">
    <property type="entry name" value="RT_dom"/>
</dbReference>
<comment type="caution">
    <text evidence="2">The sequence shown here is derived from an EMBL/GenBank/DDBJ whole genome shotgun (WGS) entry which is preliminary data.</text>
</comment>
<dbReference type="PROSITE" id="PS50878">
    <property type="entry name" value="RT_POL"/>
    <property type="match status" value="1"/>
</dbReference>
<dbReference type="AlphaFoldDB" id="A0AAV4GFK5"/>
<protein>
    <submittedName>
        <fullName evidence="2">Reverse transcriptase</fullName>
    </submittedName>
</protein>
<feature type="domain" description="Reverse transcriptase" evidence="1">
    <location>
        <begin position="279"/>
        <end position="554"/>
    </location>
</feature>
<dbReference type="EMBL" id="BMAT01004918">
    <property type="protein sequence ID" value="GFR83195.1"/>
    <property type="molecule type" value="Genomic_DNA"/>
</dbReference>
<evidence type="ECO:0000259" key="1">
    <source>
        <dbReference type="PROSITE" id="PS50878"/>
    </source>
</evidence>
<keyword evidence="3" id="KW-1185">Reference proteome</keyword>
<dbReference type="GO" id="GO:0003964">
    <property type="term" value="F:RNA-directed DNA polymerase activity"/>
    <property type="evidence" value="ECO:0007669"/>
    <property type="project" value="UniProtKB-KW"/>
</dbReference>
<keyword evidence="2" id="KW-0808">Transferase</keyword>
<keyword evidence="2" id="KW-0695">RNA-directed DNA polymerase</keyword>
<evidence type="ECO:0000313" key="2">
    <source>
        <dbReference type="EMBL" id="GFR83195.1"/>
    </source>
</evidence>
<dbReference type="Proteomes" id="UP000762676">
    <property type="component" value="Unassembled WGS sequence"/>
</dbReference>
<gene>
    <name evidence="2" type="ORF">ElyMa_002383900</name>
</gene>
<sequence>MGHSDHRAVVSKFSEDDFPRGPSRWHFNASYINDNQFLQKMNNEIEEFLAAQDQNLDNGVRKRNKWELLKSHIKTVCMQYGRYKKMLNSESGDREKQLDNIAKQLANHPEDVTVQKHYEECKKRLEIEQLVKARGAAVRSRAKWIEEGDRNTKYFLNLEKNRSSSNVIRHIKNERNEIVQNPGKVLSTIKNFYDKLFSRDKNLRDTEPKLNTFMQRCQHPTLTQEERDACDTHITIEEMGAALKQLNNESSPGCDGITAVFYKTFWRLLKAPLFDCFRECLEVGELSIRQRRGIITLIYKGKNTSRDELGNWRPITLTHVDYKIYTKMLALRLQQVIKQIVNENQCGFIKGRNIANQIRLIDDVIKVADEANIDGLVVSLDYQKAFDTVNKECIMAALKQCNFGPNFIQFIKTMLTNTQSAVTNAGWVSEWFPSQRGIRQGCCVSPLLFVLVVELLAIKIREDDEIKGPLALKLQDNIKFVQYADDMTLLLKDENDLNRALDIIDSFSNISGLRLNKNKSLAMWIGSSKTKDNTHQGISWIKSNQNRKILGIYFNAKTEASKIPENWS</sequence>
<dbReference type="CDD" id="cd01650">
    <property type="entry name" value="RT_nLTR_like"/>
    <property type="match status" value="1"/>
</dbReference>
<dbReference type="PANTHER" id="PTHR31635:SF196">
    <property type="entry name" value="REVERSE TRANSCRIPTASE DOMAIN-CONTAINING PROTEIN-RELATED"/>
    <property type="match status" value="1"/>
</dbReference>
<proteinExistence type="predicted"/>
<reference evidence="2 3" key="1">
    <citation type="journal article" date="2021" name="Elife">
        <title>Chloroplast acquisition without the gene transfer in kleptoplastic sea slugs, Plakobranchus ocellatus.</title>
        <authorList>
            <person name="Maeda T."/>
            <person name="Takahashi S."/>
            <person name="Yoshida T."/>
            <person name="Shimamura S."/>
            <person name="Takaki Y."/>
            <person name="Nagai Y."/>
            <person name="Toyoda A."/>
            <person name="Suzuki Y."/>
            <person name="Arimoto A."/>
            <person name="Ishii H."/>
            <person name="Satoh N."/>
            <person name="Nishiyama T."/>
            <person name="Hasebe M."/>
            <person name="Maruyama T."/>
            <person name="Minagawa J."/>
            <person name="Obokata J."/>
            <person name="Shigenobu S."/>
        </authorList>
    </citation>
    <scope>NUCLEOTIDE SEQUENCE [LARGE SCALE GENOMIC DNA]</scope>
</reference>
<dbReference type="SUPFAM" id="SSF56672">
    <property type="entry name" value="DNA/RNA polymerases"/>
    <property type="match status" value="1"/>
</dbReference>
<evidence type="ECO:0000313" key="3">
    <source>
        <dbReference type="Proteomes" id="UP000762676"/>
    </source>
</evidence>
<feature type="non-terminal residue" evidence="2">
    <location>
        <position position="568"/>
    </location>
</feature>